<dbReference type="InterPro" id="IPR002516">
    <property type="entry name" value="Glyco_trans_11"/>
</dbReference>
<accession>A0ABV5F517</accession>
<evidence type="ECO:0000313" key="4">
    <source>
        <dbReference type="Proteomes" id="UP001589605"/>
    </source>
</evidence>
<gene>
    <name evidence="3" type="ORF">ACFFVB_15745</name>
</gene>
<name>A0ABV5F517_9FLAO</name>
<evidence type="ECO:0000313" key="3">
    <source>
        <dbReference type="EMBL" id="MFB9054543.1"/>
    </source>
</evidence>
<dbReference type="Pfam" id="PF01531">
    <property type="entry name" value="Glyco_transf_11"/>
    <property type="match status" value="1"/>
</dbReference>
<evidence type="ECO:0000256" key="2">
    <source>
        <dbReference type="ARBA" id="ARBA00022679"/>
    </source>
</evidence>
<keyword evidence="2" id="KW-0808">Transferase</keyword>
<dbReference type="CDD" id="cd11301">
    <property type="entry name" value="Fut1_Fut2_like"/>
    <property type="match status" value="1"/>
</dbReference>
<dbReference type="RefSeq" id="WP_382384182.1">
    <property type="nucleotide sequence ID" value="NZ_JBHMEZ010000013.1"/>
</dbReference>
<dbReference type="PANTHER" id="PTHR11927:SF9">
    <property type="entry name" value="L-FUCOSYLTRANSFERASE"/>
    <property type="match status" value="1"/>
</dbReference>
<keyword evidence="4" id="KW-1185">Reference proteome</keyword>
<organism evidence="3 4">
    <name type="scientific">Formosa undariae</name>
    <dbReference type="NCBI Taxonomy" id="1325436"/>
    <lineage>
        <taxon>Bacteria</taxon>
        <taxon>Pseudomonadati</taxon>
        <taxon>Bacteroidota</taxon>
        <taxon>Flavobacteriia</taxon>
        <taxon>Flavobacteriales</taxon>
        <taxon>Flavobacteriaceae</taxon>
        <taxon>Formosa</taxon>
    </lineage>
</organism>
<dbReference type="EMBL" id="JBHMEZ010000013">
    <property type="protein sequence ID" value="MFB9054543.1"/>
    <property type="molecule type" value="Genomic_DNA"/>
</dbReference>
<keyword evidence="1" id="KW-0328">Glycosyltransferase</keyword>
<protein>
    <submittedName>
        <fullName evidence="3">Alpha-1,2-fucosyltransferase</fullName>
    </submittedName>
</protein>
<dbReference type="PANTHER" id="PTHR11927">
    <property type="entry name" value="GALACTOSIDE 2-L-FUCOSYLTRANSFERASE"/>
    <property type="match status" value="1"/>
</dbReference>
<reference evidence="3 4" key="1">
    <citation type="submission" date="2024-09" db="EMBL/GenBank/DDBJ databases">
        <authorList>
            <person name="Sun Q."/>
            <person name="Mori K."/>
        </authorList>
    </citation>
    <scope>NUCLEOTIDE SEQUENCE [LARGE SCALE GENOMIC DNA]</scope>
    <source>
        <strain evidence="3 4">CECT 8286</strain>
    </source>
</reference>
<comment type="caution">
    <text evidence="3">The sequence shown here is derived from an EMBL/GenBank/DDBJ whole genome shotgun (WGS) entry which is preliminary data.</text>
</comment>
<dbReference type="Gene3D" id="3.40.50.11350">
    <property type="match status" value="1"/>
</dbReference>
<proteinExistence type="predicted"/>
<sequence length="300" mass="35142">MIVIKLRGGLANQMFQYALGRHLSILHKVPLYLDLVHFEKEQTVEKTIRDFGLNKCNIQANIASNKNINEGKGWYDNALKRKVNTVINKIKPYYKVNIIKERSSGFDKKILEAPENCYVEGFWQCENYFKDIRETILKDLSFKAEPKGLNLQYQNDIKACNSVSIHVRRGDYVNNKHYQNIHQVLSVDYYNKAINTILKTVDNPVFYVFSDDPEWVKAHIKTEYKTVFVDHNMETPHEDIRLMQTCKHNIIANSTFSWWAAWLNNNPGKIVVAPEKWYKKVDLENPDITPLSWIKIENCN</sequence>
<dbReference type="Proteomes" id="UP001589605">
    <property type="component" value="Unassembled WGS sequence"/>
</dbReference>
<evidence type="ECO:0000256" key="1">
    <source>
        <dbReference type="ARBA" id="ARBA00022676"/>
    </source>
</evidence>